<evidence type="ECO:0000313" key="3">
    <source>
        <dbReference type="Proteomes" id="UP000602395"/>
    </source>
</evidence>
<dbReference type="SUPFAM" id="SSF46785">
    <property type="entry name" value="Winged helix' DNA-binding domain"/>
    <property type="match status" value="1"/>
</dbReference>
<dbReference type="PROSITE" id="PS50995">
    <property type="entry name" value="HTH_MARR_2"/>
    <property type="match status" value="1"/>
</dbReference>
<dbReference type="Gene3D" id="1.10.10.10">
    <property type="entry name" value="Winged helix-like DNA-binding domain superfamily/Winged helix DNA-binding domain"/>
    <property type="match status" value="1"/>
</dbReference>
<feature type="domain" description="HTH marR-type" evidence="1">
    <location>
        <begin position="1"/>
        <end position="146"/>
    </location>
</feature>
<accession>A0ABR7W6W7</accession>
<protein>
    <submittedName>
        <fullName evidence="2">MarR family transcriptional regulator</fullName>
    </submittedName>
</protein>
<gene>
    <name evidence="2" type="ORF">IDF66_02785</name>
</gene>
<dbReference type="InterPro" id="IPR036388">
    <property type="entry name" value="WH-like_DNA-bd_sf"/>
</dbReference>
<dbReference type="InterPro" id="IPR036390">
    <property type="entry name" value="WH_DNA-bd_sf"/>
</dbReference>
<proteinExistence type="predicted"/>
<reference evidence="2 3" key="1">
    <citation type="submission" date="2020-09" db="EMBL/GenBank/DDBJ databases">
        <title>Novel species in genus Gordonia.</title>
        <authorList>
            <person name="Zhang G."/>
        </authorList>
    </citation>
    <scope>NUCLEOTIDE SEQUENCE [LARGE SCALE GENOMIC DNA]</scope>
    <source>
        <strain evidence="2 3">ON-33</strain>
    </source>
</reference>
<dbReference type="PANTHER" id="PTHR33164">
    <property type="entry name" value="TRANSCRIPTIONAL REGULATOR, MARR FAMILY"/>
    <property type="match status" value="1"/>
</dbReference>
<organism evidence="2 3">
    <name type="scientific">Gordonia hankookensis</name>
    <dbReference type="NCBI Taxonomy" id="589403"/>
    <lineage>
        <taxon>Bacteria</taxon>
        <taxon>Bacillati</taxon>
        <taxon>Actinomycetota</taxon>
        <taxon>Actinomycetes</taxon>
        <taxon>Mycobacteriales</taxon>
        <taxon>Gordoniaceae</taxon>
        <taxon>Gordonia</taxon>
    </lineage>
</organism>
<dbReference type="PANTHER" id="PTHR33164:SF99">
    <property type="entry name" value="MARR FAMILY REGULATORY PROTEIN"/>
    <property type="match status" value="1"/>
</dbReference>
<dbReference type="InterPro" id="IPR039422">
    <property type="entry name" value="MarR/SlyA-like"/>
</dbReference>
<dbReference type="SMART" id="SM00347">
    <property type="entry name" value="HTH_MARR"/>
    <property type="match status" value="1"/>
</dbReference>
<dbReference type="Pfam" id="PF01047">
    <property type="entry name" value="MarR"/>
    <property type="match status" value="1"/>
</dbReference>
<evidence type="ECO:0000313" key="2">
    <source>
        <dbReference type="EMBL" id="MBD1318498.1"/>
    </source>
</evidence>
<sequence length="161" mass="17879">MTEASALSPEDWAFWDRWMQAQRRLAAEVDRALQRDFGISKAEFSILVTLHHTADGRLRVTELADRLDWDKSRVAHQLTRMEGRGLLERSESGAGRRTGVALTTSGREVVERAVEGHAANVRRLGLDLLTPDQKAAIDGWSQALIDHLALPSSRDSPPADS</sequence>
<name>A0ABR7W6W7_9ACTN</name>
<dbReference type="Proteomes" id="UP000602395">
    <property type="component" value="Unassembled WGS sequence"/>
</dbReference>
<dbReference type="EMBL" id="JACWMS010000001">
    <property type="protein sequence ID" value="MBD1318498.1"/>
    <property type="molecule type" value="Genomic_DNA"/>
</dbReference>
<dbReference type="InterPro" id="IPR000835">
    <property type="entry name" value="HTH_MarR-typ"/>
</dbReference>
<comment type="caution">
    <text evidence="2">The sequence shown here is derived from an EMBL/GenBank/DDBJ whole genome shotgun (WGS) entry which is preliminary data.</text>
</comment>
<dbReference type="RefSeq" id="WP_190265639.1">
    <property type="nucleotide sequence ID" value="NZ_BAABAD010000003.1"/>
</dbReference>
<evidence type="ECO:0000259" key="1">
    <source>
        <dbReference type="PROSITE" id="PS50995"/>
    </source>
</evidence>
<keyword evidence="3" id="KW-1185">Reference proteome</keyword>